<dbReference type="PANTHER" id="PTHR46254:SF11">
    <property type="entry name" value="SECRETED PROTEIN"/>
    <property type="match status" value="1"/>
</dbReference>
<organism evidence="2 3">
    <name type="scientific">Macaca fascicularis</name>
    <name type="common">Crab-eating macaque</name>
    <name type="synonym">Cynomolgus monkey</name>
    <dbReference type="NCBI Taxonomy" id="9541"/>
    <lineage>
        <taxon>Eukaryota</taxon>
        <taxon>Metazoa</taxon>
        <taxon>Chordata</taxon>
        <taxon>Craniata</taxon>
        <taxon>Vertebrata</taxon>
        <taxon>Euteleostomi</taxon>
        <taxon>Mammalia</taxon>
        <taxon>Eutheria</taxon>
        <taxon>Euarchontoglires</taxon>
        <taxon>Primates</taxon>
        <taxon>Haplorrhini</taxon>
        <taxon>Catarrhini</taxon>
        <taxon>Cercopithecidae</taxon>
        <taxon>Cercopithecinae</taxon>
        <taxon>Macaca</taxon>
    </lineage>
</organism>
<dbReference type="Proteomes" id="UP000233100">
    <property type="component" value="Chromosome 12"/>
</dbReference>
<dbReference type="AlphaFoldDB" id="A0A7N9CT94"/>
<protein>
    <recommendedName>
        <fullName evidence="4">Secreted protein</fullName>
    </recommendedName>
</protein>
<feature type="chain" id="PRO_5031242330" description="Secreted protein" evidence="1">
    <location>
        <begin position="25"/>
        <end position="87"/>
    </location>
</feature>
<dbReference type="PANTHER" id="PTHR46254">
    <property type="entry name" value="PROTEIN GVQW1-RELATED"/>
    <property type="match status" value="1"/>
</dbReference>
<dbReference type="Ensembl" id="ENSMFAT00000088032.1">
    <property type="protein sequence ID" value="ENSMFAP00000053343.1"/>
    <property type="gene ID" value="ENSMFAG00000053579.1"/>
</dbReference>
<dbReference type="GeneTree" id="ENSGT00940000161627"/>
<feature type="signal peptide" evidence="1">
    <location>
        <begin position="1"/>
        <end position="24"/>
    </location>
</feature>
<evidence type="ECO:0000256" key="1">
    <source>
        <dbReference type="SAM" id="SignalP"/>
    </source>
</evidence>
<keyword evidence="3" id="KW-1185">Reference proteome</keyword>
<keyword evidence="1" id="KW-0732">Signal</keyword>
<evidence type="ECO:0000313" key="2">
    <source>
        <dbReference type="Ensembl" id="ENSMFAP00000053343.1"/>
    </source>
</evidence>
<reference evidence="2 3" key="1">
    <citation type="submission" date="2013-03" db="EMBL/GenBank/DDBJ databases">
        <authorList>
            <person name="Warren W."/>
            <person name="Wilson R.K."/>
        </authorList>
    </citation>
    <scope>NUCLEOTIDE SEQUENCE</scope>
</reference>
<reference evidence="2" key="3">
    <citation type="submission" date="2025-09" db="UniProtKB">
        <authorList>
            <consortium name="Ensembl"/>
        </authorList>
    </citation>
    <scope>IDENTIFICATION</scope>
</reference>
<evidence type="ECO:0000313" key="3">
    <source>
        <dbReference type="Proteomes" id="UP000233100"/>
    </source>
</evidence>
<accession>A0A7N9CT94</accession>
<evidence type="ECO:0008006" key="4">
    <source>
        <dbReference type="Google" id="ProtNLM"/>
    </source>
</evidence>
<reference evidence="2" key="2">
    <citation type="submission" date="2025-08" db="UniProtKB">
        <authorList>
            <consortium name="Ensembl"/>
        </authorList>
    </citation>
    <scope>IDENTIFICATION</scope>
</reference>
<name>A0A7N9CT94_MACFA</name>
<sequence length="87" mass="10324">MLEKFYSFFFFLFLRQSLTLVAQARVQWHDLSPLQPPPPRFKRFSCLNLPGSWDYRHPPPCLANLCIFSRDGISPRWPGWSQTPDLR</sequence>
<proteinExistence type="predicted"/>